<sequence>MGLIYSPLWRFAFLRGFITASRVCLIRKNKLDDRIKWLNRHTGEYLWILKEMDEKEELEEIYQKIMEETGESQIFVTNADERFMKNDFAVSYNLPKAVNLENHLIRYFKMANQVTVHELLGPTTEGILKEKPERILEMTADKGYEQEEALICCLENVIIPT</sequence>
<comment type="caution">
    <text evidence="1">The sequence shown here is derived from an EMBL/GenBank/DDBJ whole genome shotgun (WGS) entry which is preliminary data.</text>
</comment>
<dbReference type="AlphaFoldDB" id="A0A3E4U6J1"/>
<gene>
    <name evidence="1" type="ORF">DXC39_14575</name>
</gene>
<protein>
    <submittedName>
        <fullName evidence="1">Uncharacterized protein</fullName>
    </submittedName>
</protein>
<dbReference type="EMBL" id="QSSQ01000013">
    <property type="protein sequence ID" value="RGM03556.1"/>
    <property type="molecule type" value="Genomic_DNA"/>
</dbReference>
<proteinExistence type="predicted"/>
<reference evidence="1 2" key="1">
    <citation type="submission" date="2018-08" db="EMBL/GenBank/DDBJ databases">
        <title>A genome reference for cultivated species of the human gut microbiota.</title>
        <authorList>
            <person name="Zou Y."/>
            <person name="Xue W."/>
            <person name="Luo G."/>
        </authorList>
    </citation>
    <scope>NUCLEOTIDE SEQUENCE [LARGE SCALE GENOMIC DNA]</scope>
    <source>
        <strain evidence="1 2">TF05-11AC</strain>
    </source>
</reference>
<name>A0A3E4U6J1_9FIRM</name>
<accession>A0A3E4U6J1</accession>
<evidence type="ECO:0000313" key="1">
    <source>
        <dbReference type="EMBL" id="RGM03556.1"/>
    </source>
</evidence>
<organism evidence="1 2">
    <name type="scientific">Hungatella hathewayi</name>
    <dbReference type="NCBI Taxonomy" id="154046"/>
    <lineage>
        <taxon>Bacteria</taxon>
        <taxon>Bacillati</taxon>
        <taxon>Bacillota</taxon>
        <taxon>Clostridia</taxon>
        <taxon>Lachnospirales</taxon>
        <taxon>Lachnospiraceae</taxon>
        <taxon>Hungatella</taxon>
    </lineage>
</organism>
<dbReference type="Proteomes" id="UP000261257">
    <property type="component" value="Unassembled WGS sequence"/>
</dbReference>
<evidence type="ECO:0000313" key="2">
    <source>
        <dbReference type="Proteomes" id="UP000261257"/>
    </source>
</evidence>